<keyword evidence="8" id="KW-1185">Reference proteome</keyword>
<proteinExistence type="predicted"/>
<evidence type="ECO:0000256" key="2">
    <source>
        <dbReference type="ARBA" id="ARBA00023082"/>
    </source>
</evidence>
<evidence type="ECO:0000256" key="3">
    <source>
        <dbReference type="ARBA" id="ARBA00023125"/>
    </source>
</evidence>
<dbReference type="NCBIfam" id="TIGR02937">
    <property type="entry name" value="sigma70-ECF"/>
    <property type="match status" value="1"/>
</dbReference>
<keyword evidence="2" id="KW-0731">Sigma factor</keyword>
<dbReference type="GO" id="GO:0006352">
    <property type="term" value="P:DNA-templated transcription initiation"/>
    <property type="evidence" value="ECO:0007669"/>
    <property type="project" value="InterPro"/>
</dbReference>
<dbReference type="InterPro" id="IPR013324">
    <property type="entry name" value="RNA_pol_sigma_r3/r4-like"/>
</dbReference>
<protein>
    <submittedName>
        <fullName evidence="7">RNA polymerase, sigma 28 subunit, FliA/WhiG subfamily</fullName>
    </submittedName>
</protein>
<dbReference type="SUPFAM" id="SSF88946">
    <property type="entry name" value="Sigma2 domain of RNA polymerase sigma factors"/>
    <property type="match status" value="1"/>
</dbReference>
<keyword evidence="3" id="KW-0238">DNA-binding</keyword>
<dbReference type="HOGENOM" id="CLU_014793_8_3_0"/>
<reference evidence="7 8" key="1">
    <citation type="journal article" date="2010" name="Stand. Genomic Sci.">
        <title>Non-contiguous finished genome sequence of Aminomonas paucivorans type strain (GLU-3).</title>
        <authorList>
            <person name="Pitluck S."/>
            <person name="Yasawong M."/>
            <person name="Held B."/>
            <person name="Lapidus A."/>
            <person name="Nolan M."/>
            <person name="Copeland A."/>
            <person name="Lucas S."/>
            <person name="Del Rio T.G."/>
            <person name="Tice H."/>
            <person name="Cheng J.F."/>
            <person name="Chertkov O."/>
            <person name="Goodwin L."/>
            <person name="Tapia R."/>
            <person name="Han C."/>
            <person name="Liolios K."/>
            <person name="Ivanova N."/>
            <person name="Mavromatis K."/>
            <person name="Ovchinnikova G."/>
            <person name="Pati A."/>
            <person name="Chen A."/>
            <person name="Palaniappan K."/>
            <person name="Land M."/>
            <person name="Hauser L."/>
            <person name="Chang Y.J."/>
            <person name="Jeffries C.D."/>
            <person name="Pukall R."/>
            <person name="Spring S."/>
            <person name="Rohde M."/>
            <person name="Sikorski J."/>
            <person name="Goker M."/>
            <person name="Woyke T."/>
            <person name="Bristow J."/>
            <person name="Eisen J.A."/>
            <person name="Markowitz V."/>
            <person name="Hugenholtz P."/>
            <person name="Kyrpides N.C."/>
            <person name="Klenk H.P."/>
        </authorList>
    </citation>
    <scope>NUCLEOTIDE SEQUENCE [LARGE SCALE GENOMIC DNA]</scope>
    <source>
        <strain evidence="7 8">DSM 12260</strain>
    </source>
</reference>
<dbReference type="OrthoDB" id="2111981at2"/>
<evidence type="ECO:0000259" key="6">
    <source>
        <dbReference type="Pfam" id="PF04545"/>
    </source>
</evidence>
<gene>
    <name evidence="7" type="ORF">Apau_0886</name>
</gene>
<dbReference type="PANTHER" id="PTHR30385">
    <property type="entry name" value="SIGMA FACTOR F FLAGELLAR"/>
    <property type="match status" value="1"/>
</dbReference>
<dbReference type="InterPro" id="IPR014284">
    <property type="entry name" value="RNA_pol_sigma-70_dom"/>
</dbReference>
<dbReference type="Pfam" id="PF04545">
    <property type="entry name" value="Sigma70_r4"/>
    <property type="match status" value="1"/>
</dbReference>
<evidence type="ECO:0000256" key="1">
    <source>
        <dbReference type="ARBA" id="ARBA00023015"/>
    </source>
</evidence>
<name>E3CW62_9BACT</name>
<dbReference type="Proteomes" id="UP000005096">
    <property type="component" value="Chromosome"/>
</dbReference>
<dbReference type="InterPro" id="IPR007627">
    <property type="entry name" value="RNA_pol_sigma70_r2"/>
</dbReference>
<dbReference type="GO" id="GO:0016987">
    <property type="term" value="F:sigma factor activity"/>
    <property type="evidence" value="ECO:0007669"/>
    <property type="project" value="UniProtKB-KW"/>
</dbReference>
<evidence type="ECO:0000256" key="4">
    <source>
        <dbReference type="ARBA" id="ARBA00023163"/>
    </source>
</evidence>
<evidence type="ECO:0000313" key="7">
    <source>
        <dbReference type="EMBL" id="EFQ23314.1"/>
    </source>
</evidence>
<keyword evidence="4" id="KW-0804">Transcription</keyword>
<dbReference type="InterPro" id="IPR013325">
    <property type="entry name" value="RNA_pol_sigma_r2"/>
</dbReference>
<dbReference type="AlphaFoldDB" id="E3CW62"/>
<dbReference type="STRING" id="584708.Apau_0886"/>
<dbReference type="SUPFAM" id="SSF88659">
    <property type="entry name" value="Sigma3 and sigma4 domains of RNA polymerase sigma factors"/>
    <property type="match status" value="1"/>
</dbReference>
<dbReference type="EMBL" id="CM001022">
    <property type="protein sequence ID" value="EFQ23314.1"/>
    <property type="molecule type" value="Genomic_DNA"/>
</dbReference>
<dbReference type="Gene3D" id="1.20.120.1810">
    <property type="match status" value="1"/>
</dbReference>
<dbReference type="Pfam" id="PF04542">
    <property type="entry name" value="Sigma70_r2"/>
    <property type="match status" value="1"/>
</dbReference>
<dbReference type="Gene3D" id="1.10.10.10">
    <property type="entry name" value="Winged helix-like DNA-binding domain superfamily/Winged helix DNA-binding domain"/>
    <property type="match status" value="1"/>
</dbReference>
<dbReference type="PaxDb" id="584708-Apau_0886"/>
<evidence type="ECO:0000259" key="5">
    <source>
        <dbReference type="Pfam" id="PF04542"/>
    </source>
</evidence>
<accession>E3CW62</accession>
<dbReference type="InterPro" id="IPR036388">
    <property type="entry name" value="WH-like_DNA-bd_sf"/>
</dbReference>
<evidence type="ECO:0000313" key="8">
    <source>
        <dbReference type="Proteomes" id="UP000005096"/>
    </source>
</evidence>
<dbReference type="eggNOG" id="COG1191">
    <property type="taxonomic scope" value="Bacteria"/>
</dbReference>
<feature type="domain" description="RNA polymerase sigma-70 region 4" evidence="6">
    <location>
        <begin position="151"/>
        <end position="198"/>
    </location>
</feature>
<dbReference type="InterPro" id="IPR007630">
    <property type="entry name" value="RNA_pol_sigma70_r4"/>
</dbReference>
<feature type="domain" description="RNA polymerase sigma-70 region 2" evidence="5">
    <location>
        <begin position="50"/>
        <end position="116"/>
    </location>
</feature>
<organism evidence="7 8">
    <name type="scientific">Aminomonas paucivorans DSM 12260</name>
    <dbReference type="NCBI Taxonomy" id="584708"/>
    <lineage>
        <taxon>Bacteria</taxon>
        <taxon>Thermotogati</taxon>
        <taxon>Synergistota</taxon>
        <taxon>Synergistia</taxon>
        <taxon>Synergistales</taxon>
        <taxon>Synergistaceae</taxon>
        <taxon>Aminomonas</taxon>
    </lineage>
</organism>
<keyword evidence="1" id="KW-0805">Transcription regulation</keyword>
<dbReference type="GO" id="GO:0003677">
    <property type="term" value="F:DNA binding"/>
    <property type="evidence" value="ECO:0007669"/>
    <property type="project" value="UniProtKB-KW"/>
</dbReference>
<sequence>MGGVFRNPEGGLTVEAPSGLVSGKASLEPEEEERLWSRCCQGDEEARERLILAYRPLVFWLAKRFRVPYGTYPDLVQEGMLALIFAVDHFDALRKNRFITYAYYRVRGRMINFLQRVEARAPQPWDEEDLEREAPVAYEDLEWKVDLADGLKGLPSREAEVITSLVVEGRRAADVAKEKGFDVSHVYRIQRKALQKLRSWFQQEGVTNRS</sequence>